<evidence type="ECO:0000256" key="1">
    <source>
        <dbReference type="ARBA" id="ARBA00004651"/>
    </source>
</evidence>
<dbReference type="PROSITE" id="PS01307">
    <property type="entry name" value="MOTA"/>
    <property type="match status" value="1"/>
</dbReference>
<dbReference type="InterPro" id="IPR047055">
    <property type="entry name" value="MotA-like"/>
</dbReference>
<dbReference type="GO" id="GO:0005886">
    <property type="term" value="C:plasma membrane"/>
    <property type="evidence" value="ECO:0007669"/>
    <property type="project" value="UniProtKB-SubCell"/>
</dbReference>
<organism evidence="11 12">
    <name type="scientific">Persephonella hydrogeniphila</name>
    <dbReference type="NCBI Taxonomy" id="198703"/>
    <lineage>
        <taxon>Bacteria</taxon>
        <taxon>Pseudomonadati</taxon>
        <taxon>Aquificota</taxon>
        <taxon>Aquificia</taxon>
        <taxon>Aquificales</taxon>
        <taxon>Hydrogenothermaceae</taxon>
        <taxon>Persephonella</taxon>
    </lineage>
</organism>
<evidence type="ECO:0000256" key="6">
    <source>
        <dbReference type="ARBA" id="ARBA00022779"/>
    </source>
</evidence>
<keyword evidence="12" id="KW-1185">Reference proteome</keyword>
<evidence type="ECO:0000256" key="8">
    <source>
        <dbReference type="ARBA" id="ARBA00023136"/>
    </source>
</evidence>
<evidence type="ECO:0000313" key="12">
    <source>
        <dbReference type="Proteomes" id="UP000219036"/>
    </source>
</evidence>
<keyword evidence="5 9" id="KW-0812">Transmembrane</keyword>
<dbReference type="RefSeq" id="WP_097000744.1">
    <property type="nucleotide sequence ID" value="NZ_OBEI01000007.1"/>
</dbReference>
<evidence type="ECO:0000256" key="3">
    <source>
        <dbReference type="ARBA" id="ARBA00022448"/>
    </source>
</evidence>
<dbReference type="GO" id="GO:0006935">
    <property type="term" value="P:chemotaxis"/>
    <property type="evidence" value="ECO:0007669"/>
    <property type="project" value="InterPro"/>
</dbReference>
<feature type="transmembrane region" description="Helical" evidence="9">
    <location>
        <begin position="33"/>
        <end position="52"/>
    </location>
</feature>
<feature type="transmembrane region" description="Helical" evidence="9">
    <location>
        <begin position="182"/>
        <end position="202"/>
    </location>
</feature>
<evidence type="ECO:0000259" key="10">
    <source>
        <dbReference type="Pfam" id="PF01618"/>
    </source>
</evidence>
<evidence type="ECO:0000256" key="2">
    <source>
        <dbReference type="ARBA" id="ARBA00008038"/>
    </source>
</evidence>
<dbReference type="GO" id="GO:0071978">
    <property type="term" value="P:bacterial-type flagellum-dependent swarming motility"/>
    <property type="evidence" value="ECO:0007669"/>
    <property type="project" value="InterPro"/>
</dbReference>
<reference evidence="12" key="1">
    <citation type="submission" date="2017-09" db="EMBL/GenBank/DDBJ databases">
        <authorList>
            <person name="Varghese N."/>
            <person name="Submissions S."/>
        </authorList>
    </citation>
    <scope>NUCLEOTIDE SEQUENCE [LARGE SCALE GENOMIC DNA]</scope>
    <source>
        <strain evidence="12">DSM 15103</strain>
    </source>
</reference>
<comment type="similarity">
    <text evidence="2">Belongs to the MotA family.</text>
</comment>
<dbReference type="PANTHER" id="PTHR30433">
    <property type="entry name" value="CHEMOTAXIS PROTEIN MOTA"/>
    <property type="match status" value="1"/>
</dbReference>
<protein>
    <submittedName>
        <fullName evidence="11">Chemotaxis protein MotA</fullName>
    </submittedName>
</protein>
<proteinExistence type="inferred from homology"/>
<feature type="domain" description="MotA/TolQ/ExbB proton channel" evidence="10">
    <location>
        <begin position="106"/>
        <end position="210"/>
    </location>
</feature>
<dbReference type="OrthoDB" id="9806929at2"/>
<keyword evidence="6" id="KW-0283">Flagellar rotation</keyword>
<keyword evidence="4" id="KW-1003">Cell membrane</keyword>
<dbReference type="EMBL" id="OBEI01000007">
    <property type="protein sequence ID" value="SNZ09609.1"/>
    <property type="molecule type" value="Genomic_DNA"/>
</dbReference>
<keyword evidence="8 9" id="KW-0472">Membrane</keyword>
<keyword evidence="7 9" id="KW-1133">Transmembrane helix</keyword>
<dbReference type="InterPro" id="IPR000540">
    <property type="entry name" value="Flag_MotA_CS"/>
</dbReference>
<accession>A0A285NJI1</accession>
<gene>
    <name evidence="11" type="ORF">SAMN06265182_1583</name>
</gene>
<feature type="transmembrane region" description="Helical" evidence="9">
    <location>
        <begin position="144"/>
        <end position="170"/>
    </location>
</feature>
<dbReference type="Pfam" id="PF01618">
    <property type="entry name" value="MotA_ExbB"/>
    <property type="match status" value="1"/>
</dbReference>
<evidence type="ECO:0000256" key="4">
    <source>
        <dbReference type="ARBA" id="ARBA00022475"/>
    </source>
</evidence>
<dbReference type="PANTHER" id="PTHR30433:SF2">
    <property type="entry name" value="MOTILITY PROTEIN A"/>
    <property type="match status" value="1"/>
</dbReference>
<evidence type="ECO:0000256" key="9">
    <source>
        <dbReference type="SAM" id="Phobius"/>
    </source>
</evidence>
<comment type="subcellular location">
    <subcellularLocation>
        <location evidence="1">Cell membrane</location>
        <topology evidence="1">Multi-pass membrane protein</topology>
    </subcellularLocation>
</comment>
<dbReference type="Proteomes" id="UP000219036">
    <property type="component" value="Unassembled WGS sequence"/>
</dbReference>
<evidence type="ECO:0000313" key="11">
    <source>
        <dbReference type="EMBL" id="SNZ09609.1"/>
    </source>
</evidence>
<sequence length="254" mass="26964">MDIATVIGIVGAFLLLIVSIALGGSPLAFVNIPSLLIVVGGGFAASLASYPLKELLTGVKAIGKAFKPGLPDPVEHIDFLVDVVNKARKNGILALESDIDSFYEKDPLFGDIMRMLIDGQDIEEIKSNAETAMMKIDQDLSTEVAIWEALGELFPAFGMIGTLIGLIQMLQNLNDPSALGPGMAVAMITTLYGAVLANALCVPISKKLKYYKDLSLLLKESYILTVEAINAGTNPNVLRGKLMSLLGVKAGEEA</sequence>
<dbReference type="InterPro" id="IPR002898">
    <property type="entry name" value="MotA_ExbB_proton_chnl"/>
</dbReference>
<keyword evidence="3" id="KW-0813">Transport</keyword>
<evidence type="ECO:0000256" key="5">
    <source>
        <dbReference type="ARBA" id="ARBA00022692"/>
    </source>
</evidence>
<evidence type="ECO:0000256" key="7">
    <source>
        <dbReference type="ARBA" id="ARBA00022989"/>
    </source>
</evidence>
<dbReference type="AlphaFoldDB" id="A0A285NJI1"/>
<name>A0A285NJI1_9AQUI</name>